<comment type="caution">
    <text evidence="1">The sequence shown here is derived from an EMBL/GenBank/DDBJ whole genome shotgun (WGS) entry which is preliminary data.</text>
</comment>
<sequence>MEVTATEALEYFNSTRHMILYYEDIVRNRAKLVDVLEFLRLPNMDLSSRQVKIHNGPLWKHIKNWDDINKTLSGTAYEKFLRADY</sequence>
<dbReference type="InterPro" id="IPR052796">
    <property type="entry name" value="Nod_factor_sulfotransferase"/>
</dbReference>
<dbReference type="AlphaFoldDB" id="A0A2G2XHV5"/>
<dbReference type="PANTHER" id="PTHR32175:SF24">
    <property type="entry name" value="SULFOTRANSFERASE"/>
    <property type="match status" value="1"/>
</dbReference>
<dbReference type="OrthoDB" id="2015035at2759"/>
<dbReference type="InterPro" id="IPR027417">
    <property type="entry name" value="P-loop_NTPase"/>
</dbReference>
<reference evidence="2" key="2">
    <citation type="journal article" date="2017" name="J. Anim. Genet.">
        <title>Multiple reference genome sequences of hot pepper reveal the massive evolution of plant disease resistance genes by retroduplication.</title>
        <authorList>
            <person name="Kim S."/>
            <person name="Park J."/>
            <person name="Yeom S.-I."/>
            <person name="Kim Y.-M."/>
            <person name="Seo E."/>
            <person name="Kim K.-T."/>
            <person name="Kim M.-S."/>
            <person name="Lee J.M."/>
            <person name="Cheong K."/>
            <person name="Shin H.-S."/>
            <person name="Kim S.-B."/>
            <person name="Han K."/>
            <person name="Lee J."/>
            <person name="Park M."/>
            <person name="Lee H.-A."/>
            <person name="Lee H.-Y."/>
            <person name="Lee Y."/>
            <person name="Oh S."/>
            <person name="Lee J.H."/>
            <person name="Choi E."/>
            <person name="Choi E."/>
            <person name="Lee S.E."/>
            <person name="Jeon J."/>
            <person name="Kim H."/>
            <person name="Choi G."/>
            <person name="Song H."/>
            <person name="Lee J."/>
            <person name="Lee S.-C."/>
            <person name="Kwon J.-K."/>
            <person name="Lee H.-Y."/>
            <person name="Koo N."/>
            <person name="Hong Y."/>
            <person name="Kim R.W."/>
            <person name="Kang W.-H."/>
            <person name="Huh J.H."/>
            <person name="Kang B.-C."/>
            <person name="Yang T.-J."/>
            <person name="Lee Y.-H."/>
            <person name="Bennetzen J.L."/>
            <person name="Choi D."/>
        </authorList>
    </citation>
    <scope>NUCLEOTIDE SEQUENCE [LARGE SCALE GENOMIC DNA]</scope>
    <source>
        <strain evidence="2">cv. PBC81</strain>
    </source>
</reference>
<dbReference type="SUPFAM" id="SSF52540">
    <property type="entry name" value="P-loop containing nucleoside triphosphate hydrolases"/>
    <property type="match status" value="1"/>
</dbReference>
<gene>
    <name evidence="1" type="ORF">CQW23_05407</name>
</gene>
<evidence type="ECO:0000313" key="1">
    <source>
        <dbReference type="EMBL" id="PHT56921.1"/>
    </source>
</evidence>
<dbReference type="STRING" id="33114.A0A2G2XHV5"/>
<evidence type="ECO:0000313" key="2">
    <source>
        <dbReference type="Proteomes" id="UP000224567"/>
    </source>
</evidence>
<proteinExistence type="predicted"/>
<dbReference type="EMBL" id="MLFT02000002">
    <property type="protein sequence ID" value="PHT56921.1"/>
    <property type="molecule type" value="Genomic_DNA"/>
</dbReference>
<evidence type="ECO:0008006" key="3">
    <source>
        <dbReference type="Google" id="ProtNLM"/>
    </source>
</evidence>
<reference evidence="1 2" key="1">
    <citation type="journal article" date="2017" name="Genome Biol.">
        <title>New reference genome sequences of hot pepper reveal the massive evolution of plant disease-resistance genes by retroduplication.</title>
        <authorList>
            <person name="Kim S."/>
            <person name="Park J."/>
            <person name="Yeom S.I."/>
            <person name="Kim Y.M."/>
            <person name="Seo E."/>
            <person name="Kim K.T."/>
            <person name="Kim M.S."/>
            <person name="Lee J.M."/>
            <person name="Cheong K."/>
            <person name="Shin H.S."/>
            <person name="Kim S.B."/>
            <person name="Han K."/>
            <person name="Lee J."/>
            <person name="Park M."/>
            <person name="Lee H.A."/>
            <person name="Lee H.Y."/>
            <person name="Lee Y."/>
            <person name="Oh S."/>
            <person name="Lee J.H."/>
            <person name="Choi E."/>
            <person name="Choi E."/>
            <person name="Lee S.E."/>
            <person name="Jeon J."/>
            <person name="Kim H."/>
            <person name="Choi G."/>
            <person name="Song H."/>
            <person name="Lee J."/>
            <person name="Lee S.C."/>
            <person name="Kwon J.K."/>
            <person name="Lee H.Y."/>
            <person name="Koo N."/>
            <person name="Hong Y."/>
            <person name="Kim R.W."/>
            <person name="Kang W.H."/>
            <person name="Huh J.H."/>
            <person name="Kang B.C."/>
            <person name="Yang T.J."/>
            <person name="Lee Y.H."/>
            <person name="Bennetzen J.L."/>
            <person name="Choi D."/>
        </authorList>
    </citation>
    <scope>NUCLEOTIDE SEQUENCE [LARGE SCALE GENOMIC DNA]</scope>
    <source>
        <strain evidence="2">cv. PBC81</strain>
    </source>
</reference>
<dbReference type="Proteomes" id="UP000224567">
    <property type="component" value="Unassembled WGS sequence"/>
</dbReference>
<protein>
    <recommendedName>
        <fullName evidence="3">Sulfotransferase</fullName>
    </recommendedName>
</protein>
<name>A0A2G2XHV5_CAPBA</name>
<keyword evidence="2" id="KW-1185">Reference proteome</keyword>
<accession>A0A2G2XHV5</accession>
<organism evidence="1 2">
    <name type="scientific">Capsicum baccatum</name>
    <name type="common">Peruvian pepper</name>
    <dbReference type="NCBI Taxonomy" id="33114"/>
    <lineage>
        <taxon>Eukaryota</taxon>
        <taxon>Viridiplantae</taxon>
        <taxon>Streptophyta</taxon>
        <taxon>Embryophyta</taxon>
        <taxon>Tracheophyta</taxon>
        <taxon>Spermatophyta</taxon>
        <taxon>Magnoliopsida</taxon>
        <taxon>eudicotyledons</taxon>
        <taxon>Gunneridae</taxon>
        <taxon>Pentapetalae</taxon>
        <taxon>asterids</taxon>
        <taxon>lamiids</taxon>
        <taxon>Solanales</taxon>
        <taxon>Solanaceae</taxon>
        <taxon>Solanoideae</taxon>
        <taxon>Capsiceae</taxon>
        <taxon>Capsicum</taxon>
    </lineage>
</organism>
<dbReference type="PANTHER" id="PTHR32175">
    <property type="entry name" value="PROTEIN, PUTATIVE, EXPRESSED-RELATED"/>
    <property type="match status" value="1"/>
</dbReference>